<name>A0A645HBS8_9ZZZZ</name>
<reference evidence="1" key="1">
    <citation type="submission" date="2019-08" db="EMBL/GenBank/DDBJ databases">
        <authorList>
            <person name="Kucharzyk K."/>
            <person name="Murdoch R.W."/>
            <person name="Higgins S."/>
            <person name="Loffler F."/>
        </authorList>
    </citation>
    <scope>NUCLEOTIDE SEQUENCE</scope>
</reference>
<dbReference type="EMBL" id="VSSQ01089253">
    <property type="protein sequence ID" value="MPN35579.1"/>
    <property type="molecule type" value="Genomic_DNA"/>
</dbReference>
<evidence type="ECO:0000313" key="1">
    <source>
        <dbReference type="EMBL" id="MPN35579.1"/>
    </source>
</evidence>
<accession>A0A645HBS8</accession>
<proteinExistence type="predicted"/>
<dbReference type="AlphaFoldDB" id="A0A645HBS8"/>
<protein>
    <submittedName>
        <fullName evidence="1">Uncharacterized protein</fullName>
    </submittedName>
</protein>
<organism evidence="1">
    <name type="scientific">bioreactor metagenome</name>
    <dbReference type="NCBI Taxonomy" id="1076179"/>
    <lineage>
        <taxon>unclassified sequences</taxon>
        <taxon>metagenomes</taxon>
        <taxon>ecological metagenomes</taxon>
    </lineage>
</organism>
<sequence>MATATSFTNGDVIRKAKVTPNGIPPFTKPINSGIEEQEQNGVIAPKNAAKTYWKPYNFRVVR</sequence>
<gene>
    <name evidence="1" type="ORF">SDC9_183077</name>
</gene>
<comment type="caution">
    <text evidence="1">The sequence shown here is derived from an EMBL/GenBank/DDBJ whole genome shotgun (WGS) entry which is preliminary data.</text>
</comment>